<dbReference type="AlphaFoldDB" id="A0A7C9ELJ4"/>
<dbReference type="EMBL" id="GISG01257651">
    <property type="protein sequence ID" value="MBA4673101.1"/>
    <property type="molecule type" value="Transcribed_RNA"/>
</dbReference>
<reference evidence="2" key="2">
    <citation type="submission" date="2020-07" db="EMBL/GenBank/DDBJ databases">
        <authorList>
            <person name="Vera ALvarez R."/>
            <person name="Arias-Moreno D.M."/>
            <person name="Jimenez-Jacinto V."/>
            <person name="Jimenez-Bremont J.F."/>
            <person name="Swaminathan K."/>
            <person name="Moose S.P."/>
            <person name="Guerrero-Gonzalez M.L."/>
            <person name="Marino-Ramirez L."/>
            <person name="Landsman D."/>
            <person name="Rodriguez-Kessler M."/>
            <person name="Delgado-Sanchez P."/>
        </authorList>
    </citation>
    <scope>NUCLEOTIDE SEQUENCE</scope>
    <source>
        <tissue evidence="2">Cladode</tissue>
    </source>
</reference>
<keyword evidence="1" id="KW-1133">Transmembrane helix</keyword>
<accession>A0A7C9ELJ4</accession>
<reference evidence="2" key="1">
    <citation type="journal article" date="2013" name="J. Plant Res.">
        <title>Effect of fungi and light on seed germination of three Opuntia species from semiarid lands of central Mexico.</title>
        <authorList>
            <person name="Delgado-Sanchez P."/>
            <person name="Jimenez-Bremont J.F."/>
            <person name="Guerrero-Gonzalez Mde L."/>
            <person name="Flores J."/>
        </authorList>
    </citation>
    <scope>NUCLEOTIDE SEQUENCE</scope>
    <source>
        <tissue evidence="2">Cladode</tissue>
    </source>
</reference>
<organism evidence="2">
    <name type="scientific">Opuntia streptacantha</name>
    <name type="common">Prickly pear cactus</name>
    <name type="synonym">Opuntia cardona</name>
    <dbReference type="NCBI Taxonomy" id="393608"/>
    <lineage>
        <taxon>Eukaryota</taxon>
        <taxon>Viridiplantae</taxon>
        <taxon>Streptophyta</taxon>
        <taxon>Embryophyta</taxon>
        <taxon>Tracheophyta</taxon>
        <taxon>Spermatophyta</taxon>
        <taxon>Magnoliopsida</taxon>
        <taxon>eudicotyledons</taxon>
        <taxon>Gunneridae</taxon>
        <taxon>Pentapetalae</taxon>
        <taxon>Caryophyllales</taxon>
        <taxon>Cactineae</taxon>
        <taxon>Cactaceae</taxon>
        <taxon>Opuntioideae</taxon>
        <taxon>Opuntia</taxon>
    </lineage>
</organism>
<evidence type="ECO:0000313" key="2">
    <source>
        <dbReference type="EMBL" id="MBA4673101.1"/>
    </source>
</evidence>
<sequence length="102" mass="12145">MPCSSWERFSFIILLNLFTIFSTSLVRQEHVRKCSHLMELLASSQAHSLLGKTHRTANWAFKFLEWSITRELKPTRILSRTPWFFMPLHDKFRTKYRISVTG</sequence>
<evidence type="ECO:0000256" key="1">
    <source>
        <dbReference type="SAM" id="Phobius"/>
    </source>
</evidence>
<name>A0A7C9ELJ4_OPUST</name>
<protein>
    <submittedName>
        <fullName evidence="2">Uncharacterized protein</fullName>
    </submittedName>
</protein>
<proteinExistence type="predicted"/>
<keyword evidence="1" id="KW-0472">Membrane</keyword>
<feature type="transmembrane region" description="Helical" evidence="1">
    <location>
        <begin position="6"/>
        <end position="26"/>
    </location>
</feature>
<keyword evidence="1" id="KW-0812">Transmembrane</keyword>